<sequence>MPQEIEHIDAIARQSGRDALYVIFHDDLRQRLDWAALPVRQQIITWLDLNGMHWRPCGHVGSTTFFGRYLGEIYIDVPFDLANPDYMTLCAFLENPDGSCKFPGARFCYYTLAEAMKNAEHDAPGFWEKVWEDF</sequence>
<reference evidence="2" key="1">
    <citation type="journal article" date="2019" name="Int. J. Syst. Evol. Microbiol.">
        <title>The Global Catalogue of Microorganisms (GCM) 10K type strain sequencing project: providing services to taxonomists for standard genome sequencing and annotation.</title>
        <authorList>
            <consortium name="The Broad Institute Genomics Platform"/>
            <consortium name="The Broad Institute Genome Sequencing Center for Infectious Disease"/>
            <person name="Wu L."/>
            <person name="Ma J."/>
        </authorList>
    </citation>
    <scope>NUCLEOTIDE SEQUENCE [LARGE SCALE GENOMIC DNA]</scope>
    <source>
        <strain evidence="2">JCM 16673</strain>
    </source>
</reference>
<evidence type="ECO:0000313" key="2">
    <source>
        <dbReference type="Proteomes" id="UP001501353"/>
    </source>
</evidence>
<accession>A0ABP7TRQ9</accession>
<dbReference type="EMBL" id="BAAAZE010000013">
    <property type="protein sequence ID" value="GAA4030314.1"/>
    <property type="molecule type" value="Genomic_DNA"/>
</dbReference>
<proteinExistence type="predicted"/>
<gene>
    <name evidence="1" type="ORF">GCM10022212_30720</name>
</gene>
<name>A0ABP7TRQ9_9BURK</name>
<protein>
    <submittedName>
        <fullName evidence="1">Uncharacterized protein</fullName>
    </submittedName>
</protein>
<comment type="caution">
    <text evidence="1">The sequence shown here is derived from an EMBL/GenBank/DDBJ whole genome shotgun (WGS) entry which is preliminary data.</text>
</comment>
<dbReference type="RefSeq" id="WP_344764566.1">
    <property type="nucleotide sequence ID" value="NZ_BAAAZE010000013.1"/>
</dbReference>
<evidence type="ECO:0000313" key="1">
    <source>
        <dbReference type="EMBL" id="GAA4030314.1"/>
    </source>
</evidence>
<organism evidence="1 2">
    <name type="scientific">Actimicrobium antarcticum</name>
    <dbReference type="NCBI Taxonomy" id="1051899"/>
    <lineage>
        <taxon>Bacteria</taxon>
        <taxon>Pseudomonadati</taxon>
        <taxon>Pseudomonadota</taxon>
        <taxon>Betaproteobacteria</taxon>
        <taxon>Burkholderiales</taxon>
        <taxon>Oxalobacteraceae</taxon>
        <taxon>Actimicrobium</taxon>
    </lineage>
</organism>
<dbReference type="Proteomes" id="UP001501353">
    <property type="component" value="Unassembled WGS sequence"/>
</dbReference>
<keyword evidence="2" id="KW-1185">Reference proteome</keyword>